<name>A0A0F9U8Z2_9ZZZZ</name>
<dbReference type="GO" id="GO:0000166">
    <property type="term" value="F:nucleotide binding"/>
    <property type="evidence" value="ECO:0007669"/>
    <property type="project" value="InterPro"/>
</dbReference>
<dbReference type="Pfam" id="PF01408">
    <property type="entry name" value="GFO_IDH_MocA"/>
    <property type="match status" value="1"/>
</dbReference>
<dbReference type="Gene3D" id="3.40.50.720">
    <property type="entry name" value="NAD(P)-binding Rossmann-like Domain"/>
    <property type="match status" value="1"/>
</dbReference>
<protein>
    <recommendedName>
        <fullName evidence="5">Gfo/Idh/MocA-like oxidoreductase N-terminal domain-containing protein</fullName>
    </recommendedName>
</protein>
<dbReference type="GO" id="GO:0016491">
    <property type="term" value="F:oxidoreductase activity"/>
    <property type="evidence" value="ECO:0007669"/>
    <property type="project" value="UniProtKB-KW"/>
</dbReference>
<dbReference type="InterPro" id="IPR055170">
    <property type="entry name" value="GFO_IDH_MocA-like_dom"/>
</dbReference>
<dbReference type="AlphaFoldDB" id="A0A0F9U8Z2"/>
<organism evidence="4">
    <name type="scientific">marine sediment metagenome</name>
    <dbReference type="NCBI Taxonomy" id="412755"/>
    <lineage>
        <taxon>unclassified sequences</taxon>
        <taxon>metagenomes</taxon>
        <taxon>ecological metagenomes</taxon>
    </lineage>
</organism>
<dbReference type="Gene3D" id="3.30.360.10">
    <property type="entry name" value="Dihydrodipicolinate Reductase, domain 2"/>
    <property type="match status" value="1"/>
</dbReference>
<evidence type="ECO:0000259" key="2">
    <source>
        <dbReference type="Pfam" id="PF01408"/>
    </source>
</evidence>
<dbReference type="Pfam" id="PF22725">
    <property type="entry name" value="GFO_IDH_MocA_C3"/>
    <property type="match status" value="1"/>
</dbReference>
<dbReference type="SUPFAM" id="SSF55347">
    <property type="entry name" value="Glyceraldehyde-3-phosphate dehydrogenase-like, C-terminal domain"/>
    <property type="match status" value="1"/>
</dbReference>
<dbReference type="PANTHER" id="PTHR43818:SF11">
    <property type="entry name" value="BCDNA.GH03377"/>
    <property type="match status" value="1"/>
</dbReference>
<dbReference type="InterPro" id="IPR000683">
    <property type="entry name" value="Gfo/Idh/MocA-like_OxRdtase_N"/>
</dbReference>
<evidence type="ECO:0000259" key="3">
    <source>
        <dbReference type="Pfam" id="PF22725"/>
    </source>
</evidence>
<dbReference type="InterPro" id="IPR036291">
    <property type="entry name" value="NAD(P)-bd_dom_sf"/>
</dbReference>
<accession>A0A0F9U8Z2</accession>
<reference evidence="4" key="1">
    <citation type="journal article" date="2015" name="Nature">
        <title>Complex archaea that bridge the gap between prokaryotes and eukaryotes.</title>
        <authorList>
            <person name="Spang A."/>
            <person name="Saw J.H."/>
            <person name="Jorgensen S.L."/>
            <person name="Zaremba-Niedzwiedzka K."/>
            <person name="Martijn J."/>
            <person name="Lind A.E."/>
            <person name="van Eijk R."/>
            <person name="Schleper C."/>
            <person name="Guy L."/>
            <person name="Ettema T.J."/>
        </authorList>
    </citation>
    <scope>NUCLEOTIDE SEQUENCE</scope>
</reference>
<dbReference type="SUPFAM" id="SSF51735">
    <property type="entry name" value="NAD(P)-binding Rossmann-fold domains"/>
    <property type="match status" value="1"/>
</dbReference>
<feature type="domain" description="Gfo/Idh/MocA-like oxidoreductase N-terminal" evidence="2">
    <location>
        <begin position="8"/>
        <end position="123"/>
    </location>
</feature>
<feature type="domain" description="GFO/IDH/MocA-like oxidoreductase" evidence="3">
    <location>
        <begin position="141"/>
        <end position="260"/>
    </location>
</feature>
<dbReference type="PANTHER" id="PTHR43818">
    <property type="entry name" value="BCDNA.GH03377"/>
    <property type="match status" value="1"/>
</dbReference>
<keyword evidence="1" id="KW-0560">Oxidoreductase</keyword>
<proteinExistence type="predicted"/>
<dbReference type="EMBL" id="LAZR01000180">
    <property type="protein sequence ID" value="KKN83772.1"/>
    <property type="molecule type" value="Genomic_DNA"/>
</dbReference>
<evidence type="ECO:0008006" key="5">
    <source>
        <dbReference type="Google" id="ProtNLM"/>
    </source>
</evidence>
<evidence type="ECO:0000313" key="4">
    <source>
        <dbReference type="EMBL" id="KKN83772.1"/>
    </source>
</evidence>
<evidence type="ECO:0000256" key="1">
    <source>
        <dbReference type="ARBA" id="ARBA00023002"/>
    </source>
</evidence>
<gene>
    <name evidence="4" type="ORF">LCGC14_0295970</name>
</gene>
<comment type="caution">
    <text evidence="4">The sequence shown here is derived from an EMBL/GenBank/DDBJ whole genome shotgun (WGS) entry which is preliminary data.</text>
</comment>
<dbReference type="InterPro" id="IPR050463">
    <property type="entry name" value="Gfo/Idh/MocA_oxidrdct_glycsds"/>
</dbReference>
<sequence>MTAADPLTIAVLGLGSMGRRALAALQRCPSVQLVGVADRDGDALDAVDTGDLPTFTDSRALLAQTQPQAVYAALPPVPTADLIATCAQRGIHVIKEVPLARNLAEGAGLVRQMEQAGLKLMVATQRRFMLTYRRAFELRRSVGRLFLARAEYLFNWGPVTGWRADHVLAGGGALLELGFQFLDLLIWIHSLPEDVFGASAVNARRDLVDANGRPAPPNTTDDTAVAVLRMPGGGMASLIASRASGPVFEQFALHGQDGSLTADSQRCVLRDPDGRVLDQIEDIDDPTTSASRMIDAFAAAITSGSRTYPCSGRESLLTLAVLDALYLSDKTAAAERPDTMLHASGFTIPDCLIHRPLEGHHAD</sequence>